<evidence type="ECO:0000313" key="2">
    <source>
        <dbReference type="EMBL" id="QDI91713.1"/>
    </source>
</evidence>
<dbReference type="AlphaFoldDB" id="A0A514LIP0"/>
<keyword evidence="3" id="KW-1185">Reference proteome</keyword>
<reference evidence="3" key="1">
    <citation type="submission" date="2019-01" db="EMBL/GenBank/DDBJ databases">
        <title>Genomic analysis of Salicibibacter sp. NKC3-5.</title>
        <authorList>
            <person name="Oh Y.J."/>
        </authorList>
    </citation>
    <scope>NUCLEOTIDE SEQUENCE [LARGE SCALE GENOMIC DNA]</scope>
    <source>
        <strain evidence="3">NKC3-5</strain>
    </source>
</reference>
<evidence type="ECO:0000313" key="3">
    <source>
        <dbReference type="Proteomes" id="UP000319756"/>
    </source>
</evidence>
<feature type="chain" id="PRO_5039413427" evidence="1">
    <location>
        <begin position="25"/>
        <end position="471"/>
    </location>
</feature>
<keyword evidence="1" id="KW-0732">Signal</keyword>
<feature type="signal peptide" evidence="1">
    <location>
        <begin position="1"/>
        <end position="24"/>
    </location>
</feature>
<organism evidence="2 3">
    <name type="scientific">Salicibibacter halophilus</name>
    <dbReference type="NCBI Taxonomy" id="2502791"/>
    <lineage>
        <taxon>Bacteria</taxon>
        <taxon>Bacillati</taxon>
        <taxon>Bacillota</taxon>
        <taxon>Bacilli</taxon>
        <taxon>Bacillales</taxon>
        <taxon>Bacillaceae</taxon>
        <taxon>Salicibibacter</taxon>
    </lineage>
</organism>
<proteinExistence type="predicted"/>
<gene>
    <name evidence="2" type="ORF">EPH95_11460</name>
</gene>
<dbReference type="EMBL" id="CP035485">
    <property type="protein sequence ID" value="QDI91713.1"/>
    <property type="molecule type" value="Genomic_DNA"/>
</dbReference>
<dbReference type="OrthoDB" id="2960107at2"/>
<evidence type="ECO:0000256" key="1">
    <source>
        <dbReference type="SAM" id="SignalP"/>
    </source>
</evidence>
<dbReference type="KEGG" id="sale:EPH95_11460"/>
<dbReference type="Proteomes" id="UP000319756">
    <property type="component" value="Chromosome"/>
</dbReference>
<accession>A0A514LIP0</accession>
<name>A0A514LIP0_9BACI</name>
<protein>
    <submittedName>
        <fullName evidence="2">Uncharacterized protein</fullName>
    </submittedName>
</protein>
<sequence length="471" mass="52033">MKKVIGIPLSLVLTGVLSTQVTNANESNDLYVDNIDGKVVQTENELHEDNKVHLDGFNISNEDGAIDGDANLVINDSETEIQFNGVLLPIKGEGYYTGDVIGDIEASNGYNVLQFHLEEEDNILSLIIEDSENGDWMQFEHSVDDQKIDHIYDETNAYAEKHGMGEDETQEEVIELLNIHNKAEHGQNQKDSLEFEMSGEADTDGGFSVDEPIGTQQFEDLPVDYSELNRLLSDLSDSGSANLSDYNLPESLFRDSGWKRHQGMNSDPRFTYHAHSQEQIDMTLTQISLLTGSAGFTNLEEEVARYDFALTVGDGILVEYDHNSGDIDVVFHGAGLAYMNLELGQTVQEDTNVYRNQTLNGTNLESGSGSGAINYLVGLVPFGDNVSDIWDVVTPNTSEDLGQTEVFSGQTAEEQREFHDDRVYSAIAGDLSNWVMQNVGSNTSFQGEIHRSGGQAVNVNWSYRTDLGTNL</sequence>
<dbReference type="RefSeq" id="WP_142090108.1">
    <property type="nucleotide sequence ID" value="NZ_CP035485.1"/>
</dbReference>